<protein>
    <recommendedName>
        <fullName evidence="5">Extracellular membrane protein CFEM domain-containing protein</fullName>
    </recommendedName>
</protein>
<accession>A0ABR4IJZ3</accession>
<feature type="signal peptide" evidence="2">
    <location>
        <begin position="1"/>
        <end position="23"/>
    </location>
</feature>
<keyword evidence="4" id="KW-1185">Reference proteome</keyword>
<organism evidence="3 4">
    <name type="scientific">Aspergillus pseudoustus</name>
    <dbReference type="NCBI Taxonomy" id="1810923"/>
    <lineage>
        <taxon>Eukaryota</taxon>
        <taxon>Fungi</taxon>
        <taxon>Dikarya</taxon>
        <taxon>Ascomycota</taxon>
        <taxon>Pezizomycotina</taxon>
        <taxon>Eurotiomycetes</taxon>
        <taxon>Eurotiomycetidae</taxon>
        <taxon>Eurotiales</taxon>
        <taxon>Aspergillaceae</taxon>
        <taxon>Aspergillus</taxon>
        <taxon>Aspergillus subgen. Nidulantes</taxon>
    </lineage>
</organism>
<dbReference type="Proteomes" id="UP001610446">
    <property type="component" value="Unassembled WGS sequence"/>
</dbReference>
<evidence type="ECO:0000256" key="2">
    <source>
        <dbReference type="SAM" id="SignalP"/>
    </source>
</evidence>
<feature type="compositionally biased region" description="Low complexity" evidence="1">
    <location>
        <begin position="303"/>
        <end position="318"/>
    </location>
</feature>
<keyword evidence="2" id="KW-0732">Signal</keyword>
<gene>
    <name evidence="3" type="ORF">BJY01DRAFT_255497</name>
</gene>
<sequence length="344" mass="35370">MKASRGRSSFLLAAALSISAVQAQNATTLTATGCVDSSGMEDCLNTANSRWNECTSNAGNDQQVIACSWGQSTDQIACTLQSCWNKVYSCEYQVLVGSLLNQQLTQPANPIPFWPAPDNAPGGCDCNFGQIYENSTANLNLISTLCPQYTGSLSNALTICQCCAWSAAVTAFYGICPGYDLSTYGLASLDQGAINNENIGGSCAGLTSDICLGEFGIGSADEGTYYDPASLPAGGTKVLSTTTGPGLLTTPPGYQTTTVTLLSEVYTVTAAAYNAKDVGAGTGSGSSSSSDDDNHTSSGSGGTSSNSSNSGSDTKGNSASGLWVWDSIPVGVLGVREFSERKDE</sequence>
<name>A0ABR4IJZ3_9EURO</name>
<dbReference type="EMBL" id="JBFXLU010000377">
    <property type="protein sequence ID" value="KAL2828084.1"/>
    <property type="molecule type" value="Genomic_DNA"/>
</dbReference>
<dbReference type="PROSITE" id="PS51257">
    <property type="entry name" value="PROKAR_LIPOPROTEIN"/>
    <property type="match status" value="1"/>
</dbReference>
<evidence type="ECO:0000256" key="1">
    <source>
        <dbReference type="SAM" id="MobiDB-lite"/>
    </source>
</evidence>
<evidence type="ECO:0000313" key="4">
    <source>
        <dbReference type="Proteomes" id="UP001610446"/>
    </source>
</evidence>
<comment type="caution">
    <text evidence="3">The sequence shown here is derived from an EMBL/GenBank/DDBJ whole genome shotgun (WGS) entry which is preliminary data.</text>
</comment>
<feature type="chain" id="PRO_5045245680" description="Extracellular membrane protein CFEM domain-containing protein" evidence="2">
    <location>
        <begin position="24"/>
        <end position="344"/>
    </location>
</feature>
<proteinExistence type="predicted"/>
<evidence type="ECO:0008006" key="5">
    <source>
        <dbReference type="Google" id="ProtNLM"/>
    </source>
</evidence>
<feature type="region of interest" description="Disordered" evidence="1">
    <location>
        <begin position="279"/>
        <end position="321"/>
    </location>
</feature>
<reference evidence="3 4" key="1">
    <citation type="submission" date="2024-07" db="EMBL/GenBank/DDBJ databases">
        <title>Section-level genome sequencing and comparative genomics of Aspergillus sections Usti and Cavernicolus.</title>
        <authorList>
            <consortium name="Lawrence Berkeley National Laboratory"/>
            <person name="Nybo J.L."/>
            <person name="Vesth T.C."/>
            <person name="Theobald S."/>
            <person name="Frisvad J.C."/>
            <person name="Larsen T.O."/>
            <person name="Kjaerboelling I."/>
            <person name="Rothschild-Mancinelli K."/>
            <person name="Lyhne E.K."/>
            <person name="Kogle M.E."/>
            <person name="Barry K."/>
            <person name="Clum A."/>
            <person name="Na H."/>
            <person name="Ledsgaard L."/>
            <person name="Lin J."/>
            <person name="Lipzen A."/>
            <person name="Kuo A."/>
            <person name="Riley R."/>
            <person name="Mondo S."/>
            <person name="Labutti K."/>
            <person name="Haridas S."/>
            <person name="Pangalinan J."/>
            <person name="Salamov A.A."/>
            <person name="Simmons B.A."/>
            <person name="Magnuson J.K."/>
            <person name="Chen J."/>
            <person name="Drula E."/>
            <person name="Henrissat B."/>
            <person name="Wiebenga A."/>
            <person name="Lubbers R.J."/>
            <person name="Gomes A.C."/>
            <person name="Makela M.R."/>
            <person name="Stajich J."/>
            <person name="Grigoriev I.V."/>
            <person name="Mortensen U.H."/>
            <person name="De Vries R.P."/>
            <person name="Baker S.E."/>
            <person name="Andersen M.R."/>
        </authorList>
    </citation>
    <scope>NUCLEOTIDE SEQUENCE [LARGE SCALE GENOMIC DNA]</scope>
    <source>
        <strain evidence="3 4">CBS 123904</strain>
    </source>
</reference>
<evidence type="ECO:0000313" key="3">
    <source>
        <dbReference type="EMBL" id="KAL2828084.1"/>
    </source>
</evidence>